<comment type="caution">
    <text evidence="2">The sequence shown here is derived from an EMBL/GenBank/DDBJ whole genome shotgun (WGS) entry which is preliminary data.</text>
</comment>
<proteinExistence type="predicted"/>
<dbReference type="AlphaFoldDB" id="A0A8H7PGF4"/>
<feature type="transmembrane region" description="Helical" evidence="1">
    <location>
        <begin position="12"/>
        <end position="32"/>
    </location>
</feature>
<protein>
    <submittedName>
        <fullName evidence="2">Uncharacterized protein</fullName>
    </submittedName>
</protein>
<dbReference type="Pfam" id="PF10233">
    <property type="entry name" value="Cg6151-P"/>
    <property type="match status" value="1"/>
</dbReference>
<feature type="transmembrane region" description="Helical" evidence="1">
    <location>
        <begin position="38"/>
        <end position="57"/>
    </location>
</feature>
<evidence type="ECO:0000256" key="1">
    <source>
        <dbReference type="SAM" id="Phobius"/>
    </source>
</evidence>
<evidence type="ECO:0000313" key="2">
    <source>
        <dbReference type="EMBL" id="KAG2173230.1"/>
    </source>
</evidence>
<gene>
    <name evidence="2" type="ORF">INT43_004604</name>
</gene>
<dbReference type="EMBL" id="JAEPQZ010000015">
    <property type="protein sequence ID" value="KAG2173230.1"/>
    <property type="molecule type" value="Genomic_DNA"/>
</dbReference>
<feature type="transmembrane region" description="Helical" evidence="1">
    <location>
        <begin position="108"/>
        <end position="127"/>
    </location>
</feature>
<dbReference type="OrthoDB" id="5591789at2759"/>
<dbReference type="InterPro" id="IPR019365">
    <property type="entry name" value="TVP18/Ca-channel_flower"/>
</dbReference>
<feature type="transmembrane region" description="Helical" evidence="1">
    <location>
        <begin position="133"/>
        <end position="151"/>
    </location>
</feature>
<dbReference type="Proteomes" id="UP000654370">
    <property type="component" value="Unassembled WGS sequence"/>
</dbReference>
<name>A0A8H7PGF4_MORIS</name>
<accession>A0A8H7PGF4</accession>
<dbReference type="SMART" id="SM01077">
    <property type="entry name" value="Cg6151-P"/>
    <property type="match status" value="1"/>
</dbReference>
<keyword evidence="3" id="KW-1185">Reference proteome</keyword>
<reference evidence="2" key="1">
    <citation type="submission" date="2020-12" db="EMBL/GenBank/DDBJ databases">
        <title>Metabolic potential, ecology and presence of endohyphal bacteria is reflected in genomic diversity of Mucoromycotina.</title>
        <authorList>
            <person name="Muszewska A."/>
            <person name="Okrasinska A."/>
            <person name="Steczkiewicz K."/>
            <person name="Drgas O."/>
            <person name="Orlowska M."/>
            <person name="Perlinska-Lenart U."/>
            <person name="Aleksandrzak-Piekarczyk T."/>
            <person name="Szatraj K."/>
            <person name="Zielenkiewicz U."/>
            <person name="Pilsyk S."/>
            <person name="Malc E."/>
            <person name="Mieczkowski P."/>
            <person name="Kruszewska J.S."/>
            <person name="Biernat P."/>
            <person name="Pawlowska J."/>
        </authorList>
    </citation>
    <scope>NUCLEOTIDE SEQUENCE</scope>
    <source>
        <strain evidence="2">WA0000067209</strain>
    </source>
</reference>
<organism evidence="2 3">
    <name type="scientific">Mortierella isabellina</name>
    <name type="common">Filamentous fungus</name>
    <name type="synonym">Umbelopsis isabellina</name>
    <dbReference type="NCBI Taxonomy" id="91625"/>
    <lineage>
        <taxon>Eukaryota</taxon>
        <taxon>Fungi</taxon>
        <taxon>Fungi incertae sedis</taxon>
        <taxon>Mucoromycota</taxon>
        <taxon>Mucoromycotina</taxon>
        <taxon>Umbelopsidomycetes</taxon>
        <taxon>Umbelopsidales</taxon>
        <taxon>Umbelopsidaceae</taxon>
        <taxon>Umbelopsis</taxon>
    </lineage>
</organism>
<keyword evidence="1" id="KW-0472">Membrane</keyword>
<dbReference type="GO" id="GO:0016020">
    <property type="term" value="C:membrane"/>
    <property type="evidence" value="ECO:0007669"/>
    <property type="project" value="InterPro"/>
</dbReference>
<evidence type="ECO:0000313" key="3">
    <source>
        <dbReference type="Proteomes" id="UP000654370"/>
    </source>
</evidence>
<keyword evidence="1" id="KW-1133">Transmembrane helix</keyword>
<keyword evidence="1" id="KW-0812">Transmembrane</keyword>
<sequence>MSLPPETSRCTVNAATSYLCTISGLVILGVFSLGSNPVFAILGWVFAFILVFVEVPLCMKVYNGHCSVCCMILERNTYKFDVSYITISSVLPVLDCDDAFATRFENSYLRTLLYFVMAIVMFLSATISKTLLLLPACLLLFAAISYGIAAIKGQPHASSSALGGTGVDNVV</sequence>